<proteinExistence type="predicted"/>
<organism evidence="3 4">
    <name type="scientific">Bhargavaea changchunensis</name>
    <dbReference type="NCBI Taxonomy" id="2134037"/>
    <lineage>
        <taxon>Bacteria</taxon>
        <taxon>Bacillati</taxon>
        <taxon>Bacillota</taxon>
        <taxon>Bacilli</taxon>
        <taxon>Bacillales</taxon>
        <taxon>Caryophanaceae</taxon>
        <taxon>Bhargavaea</taxon>
    </lineage>
</organism>
<dbReference type="EMBL" id="JBHTCT010000037">
    <property type="protein sequence ID" value="MFC7366337.1"/>
    <property type="molecule type" value="Genomic_DNA"/>
</dbReference>
<reference evidence="4" key="1">
    <citation type="journal article" date="2019" name="Int. J. Syst. Evol. Microbiol.">
        <title>The Global Catalogue of Microorganisms (GCM) 10K type strain sequencing project: providing services to taxonomists for standard genome sequencing and annotation.</title>
        <authorList>
            <consortium name="The Broad Institute Genomics Platform"/>
            <consortium name="The Broad Institute Genome Sequencing Center for Infectious Disease"/>
            <person name="Wu L."/>
            <person name="Ma J."/>
        </authorList>
    </citation>
    <scope>NUCLEOTIDE SEQUENCE [LARGE SCALE GENOMIC DNA]</scope>
    <source>
        <strain evidence="4">JCM 4738</strain>
    </source>
</reference>
<dbReference type="Gene3D" id="3.10.450.310">
    <property type="match status" value="1"/>
</dbReference>
<keyword evidence="1" id="KW-1133">Transmembrane helix</keyword>
<dbReference type="Gene3D" id="3.30.310.160">
    <property type="entry name" value="YycH protein, domain 2"/>
    <property type="match status" value="1"/>
</dbReference>
<dbReference type="CDD" id="cd15787">
    <property type="entry name" value="YycH_N"/>
    <property type="match status" value="1"/>
</dbReference>
<evidence type="ECO:0000313" key="4">
    <source>
        <dbReference type="Proteomes" id="UP001596483"/>
    </source>
</evidence>
<accession>A0ABW2NG80</accession>
<keyword evidence="4" id="KW-1185">Reference proteome</keyword>
<evidence type="ECO:0000313" key="3">
    <source>
        <dbReference type="EMBL" id="MFC7366337.1"/>
    </source>
</evidence>
<comment type="caution">
    <text evidence="3">The sequence shown here is derived from an EMBL/GenBank/DDBJ whole genome shotgun (WGS) entry which is preliminary data.</text>
</comment>
<dbReference type="InterPro" id="IPR009996">
    <property type="entry name" value="YycH"/>
</dbReference>
<feature type="transmembrane region" description="Helical" evidence="1">
    <location>
        <begin position="12"/>
        <end position="31"/>
    </location>
</feature>
<name>A0ABW2NG80_9BACL</name>
<sequence length="441" mass="49925">MGLKYIEHIKTAVLILLILLSVTLTFSIWTFRPNYEPIEQSPTSEITLGDKQKLSEVILPYKIISTSRDGITGTTDREDIKTLMDFMKTWSFQNLAEADKEITADEADEIISQPESVTLFFRSPIPFGVVDSLFRFSDSVTTESSFSQVVIETQSDIGLVHFIGADGGRRFTAHVTGVKPERLSSLMAGAEEYEPFAAVERETARTLYLPATSNSVSNMTFFQQDISPSDFSEALFPDISMVKKEPFGEHSEKYFDINYQMIVDTQMKTLKFTNISMRSENEGVSIPSELLLDSMNFVNKHGGWTNDFVLSSMDPLRKLIKYRMEVEGYPVFSDSSLTFTEITQIWGNGQISSYSRPYYQLGQPLPESSEKRLPAGTDVAEYLRQQPEVDFDHVSDIVRGYELQRNEETLYTLEPAWFYEESGEWYPVKKAGTGGGRSGLE</sequence>
<protein>
    <submittedName>
        <fullName evidence="3">YycH family regulatory protein</fullName>
    </submittedName>
</protein>
<dbReference type="InterPro" id="IPR042274">
    <property type="entry name" value="YycH/YycI_2"/>
</dbReference>
<dbReference type="Proteomes" id="UP001596483">
    <property type="component" value="Unassembled WGS sequence"/>
</dbReference>
<keyword evidence="1" id="KW-0472">Membrane</keyword>
<feature type="domain" description="Regulatory protein YycH" evidence="2">
    <location>
        <begin position="7"/>
        <end position="439"/>
    </location>
</feature>
<gene>
    <name evidence="3" type="ORF">ACFQQH_14515</name>
</gene>
<dbReference type="RefSeq" id="WP_157294823.1">
    <property type="nucleotide sequence ID" value="NZ_JBHTCT010000037.1"/>
</dbReference>
<dbReference type="Pfam" id="PF07435">
    <property type="entry name" value="YycH"/>
    <property type="match status" value="1"/>
</dbReference>
<keyword evidence="1" id="KW-0812">Transmembrane</keyword>
<evidence type="ECO:0000259" key="2">
    <source>
        <dbReference type="Pfam" id="PF07435"/>
    </source>
</evidence>
<evidence type="ECO:0000256" key="1">
    <source>
        <dbReference type="SAM" id="Phobius"/>
    </source>
</evidence>